<sequence>MPGLKPGISVFNPGFPGFFHVDRLGLSTDLNKLHAIRSRYSLR</sequence>
<proteinExistence type="predicted"/>
<protein>
    <submittedName>
        <fullName evidence="1">Uncharacterized protein</fullName>
    </submittedName>
</protein>
<organism evidence="1 2">
    <name type="scientific">Brucella rhizosphaerae</name>
    <dbReference type="NCBI Taxonomy" id="571254"/>
    <lineage>
        <taxon>Bacteria</taxon>
        <taxon>Pseudomonadati</taxon>
        <taxon>Pseudomonadota</taxon>
        <taxon>Alphaproteobacteria</taxon>
        <taxon>Hyphomicrobiales</taxon>
        <taxon>Brucellaceae</taxon>
        <taxon>Brucella/Ochrobactrum group</taxon>
        <taxon>Brucella</taxon>
    </lineage>
</organism>
<gene>
    <name evidence="1" type="ORF">CEV32_0598</name>
</gene>
<comment type="caution">
    <text evidence="1">The sequence shown here is derived from an EMBL/GenBank/DDBJ whole genome shotgun (WGS) entry which is preliminary data.</text>
</comment>
<dbReference type="EMBL" id="NNRK01000026">
    <property type="protein sequence ID" value="OYR14591.1"/>
    <property type="molecule type" value="Genomic_DNA"/>
</dbReference>
<keyword evidence="2" id="KW-1185">Reference proteome</keyword>
<accession>A0A256FJG4</accession>
<dbReference type="Proteomes" id="UP000216345">
    <property type="component" value="Unassembled WGS sequence"/>
</dbReference>
<reference evidence="1 2" key="1">
    <citation type="submission" date="2017-07" db="EMBL/GenBank/DDBJ databases">
        <title>Phylogenetic study on the rhizospheric bacterium Ochrobactrum sp. A44.</title>
        <authorList>
            <person name="Krzyzanowska D.M."/>
            <person name="Ossowicki A."/>
            <person name="Rajewska M."/>
            <person name="Maciag T."/>
            <person name="Kaczynski Z."/>
            <person name="Czerwicka M."/>
            <person name="Jafra S."/>
        </authorList>
    </citation>
    <scope>NUCLEOTIDE SEQUENCE [LARGE SCALE GENOMIC DNA]</scope>
    <source>
        <strain evidence="1 2">PR17</strain>
    </source>
</reference>
<dbReference type="AlphaFoldDB" id="A0A256FJG4"/>
<evidence type="ECO:0000313" key="2">
    <source>
        <dbReference type="Proteomes" id="UP000216345"/>
    </source>
</evidence>
<name>A0A256FJG4_9HYPH</name>
<evidence type="ECO:0000313" key="1">
    <source>
        <dbReference type="EMBL" id="OYR14591.1"/>
    </source>
</evidence>